<dbReference type="Pfam" id="PF05239">
    <property type="entry name" value="PRC"/>
    <property type="match status" value="1"/>
</dbReference>
<dbReference type="Proteomes" id="UP001523566">
    <property type="component" value="Unassembled WGS sequence"/>
</dbReference>
<proteinExistence type="inferred from homology"/>
<evidence type="ECO:0000256" key="3">
    <source>
        <dbReference type="ARBA" id="ARBA00022552"/>
    </source>
</evidence>
<dbReference type="PANTHER" id="PTHR33692:SF1">
    <property type="entry name" value="RIBOSOME MATURATION FACTOR RIMM"/>
    <property type="match status" value="1"/>
</dbReference>
<keyword evidence="9" id="KW-1185">Reference proteome</keyword>
<dbReference type="EMBL" id="JAMZFW010000004">
    <property type="protein sequence ID" value="MCP1101602.1"/>
    <property type="molecule type" value="Genomic_DNA"/>
</dbReference>
<evidence type="ECO:0000259" key="7">
    <source>
        <dbReference type="Pfam" id="PF05239"/>
    </source>
</evidence>
<evidence type="ECO:0000256" key="4">
    <source>
        <dbReference type="ARBA" id="ARBA00023186"/>
    </source>
</evidence>
<protein>
    <recommendedName>
        <fullName evidence="5">Ribosome maturation factor RimM</fullName>
    </recommendedName>
</protein>
<dbReference type="Gene3D" id="2.40.30.60">
    <property type="entry name" value="RimM"/>
    <property type="match status" value="1"/>
</dbReference>
<accession>A0ABT1EAS1</accession>
<evidence type="ECO:0000259" key="6">
    <source>
        <dbReference type="Pfam" id="PF01782"/>
    </source>
</evidence>
<dbReference type="InterPro" id="IPR002676">
    <property type="entry name" value="RimM_N"/>
</dbReference>
<evidence type="ECO:0000256" key="5">
    <source>
        <dbReference type="HAMAP-Rule" id="MF_00014"/>
    </source>
</evidence>
<organism evidence="8 9">
    <name type="scientific">Aequitasia blattaphilus</name>
    <dbReference type="NCBI Taxonomy" id="2949332"/>
    <lineage>
        <taxon>Bacteria</taxon>
        <taxon>Bacillati</taxon>
        <taxon>Bacillota</taxon>
        <taxon>Clostridia</taxon>
        <taxon>Lachnospirales</taxon>
        <taxon>Lachnospiraceae</taxon>
        <taxon>Aequitasia</taxon>
    </lineage>
</organism>
<feature type="domain" description="RimM N-terminal" evidence="6">
    <location>
        <begin position="7"/>
        <end position="87"/>
    </location>
</feature>
<dbReference type="InterPro" id="IPR011961">
    <property type="entry name" value="RimM"/>
</dbReference>
<comment type="function">
    <text evidence="5">An accessory protein needed during the final step in the assembly of 30S ribosomal subunit, possibly for assembly of the head region. Essential for efficient processing of 16S rRNA. May be needed both before and after RbfA during the maturation of 16S rRNA. It has affinity for free ribosomal 30S subunits but not for 70S ribosomes.</text>
</comment>
<dbReference type="SUPFAM" id="SSF50346">
    <property type="entry name" value="PRC-barrel domain"/>
    <property type="match status" value="1"/>
</dbReference>
<sequence length="167" mass="19099">MEELLRVGVIASTHGLKGEAKIFATTDDKERFLDIKEVLLQTKNEQIPLHIQGVKFFKKFVILKFKGIDDINDIEKYKGCELYVNRENATPLSKDEYYYGDLIGMKVYTNEEYFGEIKDILETGANDVYVITTEEQGEILLPAIKECILAVNISENKMDVHIMDGLL</sequence>
<name>A0ABT1EAS1_9FIRM</name>
<comment type="subunit">
    <text evidence="5">Binds ribosomal protein uS19.</text>
</comment>
<comment type="caution">
    <text evidence="8">The sequence shown here is derived from an EMBL/GenBank/DDBJ whole genome shotgun (WGS) entry which is preliminary data.</text>
</comment>
<dbReference type="Pfam" id="PF01782">
    <property type="entry name" value="RimM"/>
    <property type="match status" value="1"/>
</dbReference>
<keyword evidence="1 5" id="KW-0963">Cytoplasm</keyword>
<evidence type="ECO:0000313" key="9">
    <source>
        <dbReference type="Proteomes" id="UP001523566"/>
    </source>
</evidence>
<dbReference type="HAMAP" id="MF_00014">
    <property type="entry name" value="Ribosome_mat_RimM"/>
    <property type="match status" value="1"/>
</dbReference>
<dbReference type="NCBIfam" id="TIGR02273">
    <property type="entry name" value="16S_RimM"/>
    <property type="match status" value="1"/>
</dbReference>
<keyword evidence="2 5" id="KW-0690">Ribosome biogenesis</keyword>
<dbReference type="SUPFAM" id="SSF50447">
    <property type="entry name" value="Translation proteins"/>
    <property type="match status" value="1"/>
</dbReference>
<comment type="domain">
    <text evidence="5">The PRC barrel domain binds ribosomal protein uS19.</text>
</comment>
<comment type="subcellular location">
    <subcellularLocation>
        <location evidence="5">Cytoplasm</location>
    </subcellularLocation>
</comment>
<dbReference type="PANTHER" id="PTHR33692">
    <property type="entry name" value="RIBOSOME MATURATION FACTOR RIMM"/>
    <property type="match status" value="1"/>
</dbReference>
<keyword evidence="4 5" id="KW-0143">Chaperone</keyword>
<dbReference type="InterPro" id="IPR036976">
    <property type="entry name" value="RimM_N_sf"/>
</dbReference>
<reference evidence="8 9" key="1">
    <citation type="journal article" date="2022" name="Genome Biol. Evol.">
        <title>Host diet, physiology and behaviors set the stage for Lachnospiraceae cladogenesis.</title>
        <authorList>
            <person name="Vera-Ponce De Leon A."/>
            <person name="Schneider M."/>
            <person name="Jahnes B.C."/>
            <person name="Sadowski V."/>
            <person name="Camuy-Velez L.A."/>
            <person name="Duan J."/>
            <person name="Sabree Z.L."/>
        </authorList>
    </citation>
    <scope>NUCLEOTIDE SEQUENCE [LARGE SCALE GENOMIC DNA]</scope>
    <source>
        <strain evidence="8 9">PAL113</strain>
    </source>
</reference>
<feature type="domain" description="PRC-barrel" evidence="7">
    <location>
        <begin position="95"/>
        <end position="166"/>
    </location>
</feature>
<dbReference type="InterPro" id="IPR027275">
    <property type="entry name" value="PRC-brl_dom"/>
</dbReference>
<evidence type="ECO:0000256" key="2">
    <source>
        <dbReference type="ARBA" id="ARBA00022517"/>
    </source>
</evidence>
<dbReference type="InterPro" id="IPR011033">
    <property type="entry name" value="PRC_barrel-like_sf"/>
</dbReference>
<keyword evidence="3 5" id="KW-0698">rRNA processing</keyword>
<dbReference type="InterPro" id="IPR009000">
    <property type="entry name" value="Transl_B-barrel_sf"/>
</dbReference>
<gene>
    <name evidence="5 8" type="primary">rimM</name>
    <name evidence="8" type="ORF">NK125_04130</name>
</gene>
<dbReference type="RefSeq" id="WP_262065389.1">
    <property type="nucleotide sequence ID" value="NZ_JAMXOD010000004.1"/>
</dbReference>
<dbReference type="Gene3D" id="2.30.30.240">
    <property type="entry name" value="PRC-barrel domain"/>
    <property type="match status" value="1"/>
</dbReference>
<evidence type="ECO:0000256" key="1">
    <source>
        <dbReference type="ARBA" id="ARBA00022490"/>
    </source>
</evidence>
<comment type="similarity">
    <text evidence="5">Belongs to the RimM family.</text>
</comment>
<evidence type="ECO:0000313" key="8">
    <source>
        <dbReference type="EMBL" id="MCP1101602.1"/>
    </source>
</evidence>